<accession>A0A2P5AVQ3</accession>
<feature type="compositionally biased region" description="Basic and acidic residues" evidence="1">
    <location>
        <begin position="1"/>
        <end position="11"/>
    </location>
</feature>
<evidence type="ECO:0000256" key="1">
    <source>
        <dbReference type="SAM" id="MobiDB-lite"/>
    </source>
</evidence>
<comment type="caution">
    <text evidence="3">The sequence shown here is derived from an EMBL/GenBank/DDBJ whole genome shotgun (WGS) entry which is preliminary data.</text>
</comment>
<dbReference type="Proteomes" id="UP000237000">
    <property type="component" value="Unassembled WGS sequence"/>
</dbReference>
<protein>
    <submittedName>
        <fullName evidence="3">Uncharacterized protein</fullName>
    </submittedName>
</protein>
<evidence type="ECO:0000256" key="2">
    <source>
        <dbReference type="SAM" id="Phobius"/>
    </source>
</evidence>
<dbReference type="EMBL" id="JXTC01000684">
    <property type="protein sequence ID" value="PON40561.1"/>
    <property type="molecule type" value="Genomic_DNA"/>
</dbReference>
<sequence>MANHGDHERIEVAASSSSTSSSTRDVLRDLRLSEEEEPEVMITQVRHRVPIDLDPPEAETGQDAPDGGVNEEGEDGPEASGCEASDAFLADSDNEFGADDVASIVTLRTLNRNRRDFHIPSGMQMRVRYEEERLSAPLEGWMASDQRFFAARLCFLLHPLLCVCLVDWGIPLGQLSPNVLRTLVGCFVL</sequence>
<evidence type="ECO:0000313" key="4">
    <source>
        <dbReference type="Proteomes" id="UP000237000"/>
    </source>
</evidence>
<dbReference type="AlphaFoldDB" id="A0A2P5AVQ3"/>
<evidence type="ECO:0000313" key="3">
    <source>
        <dbReference type="EMBL" id="PON40561.1"/>
    </source>
</evidence>
<gene>
    <name evidence="3" type="ORF">TorRG33x02_340070</name>
</gene>
<organism evidence="3 4">
    <name type="scientific">Trema orientale</name>
    <name type="common">Charcoal tree</name>
    <name type="synonym">Celtis orientalis</name>
    <dbReference type="NCBI Taxonomy" id="63057"/>
    <lineage>
        <taxon>Eukaryota</taxon>
        <taxon>Viridiplantae</taxon>
        <taxon>Streptophyta</taxon>
        <taxon>Embryophyta</taxon>
        <taxon>Tracheophyta</taxon>
        <taxon>Spermatophyta</taxon>
        <taxon>Magnoliopsida</taxon>
        <taxon>eudicotyledons</taxon>
        <taxon>Gunneridae</taxon>
        <taxon>Pentapetalae</taxon>
        <taxon>rosids</taxon>
        <taxon>fabids</taxon>
        <taxon>Rosales</taxon>
        <taxon>Cannabaceae</taxon>
        <taxon>Trema</taxon>
    </lineage>
</organism>
<name>A0A2P5AVQ3_TREOI</name>
<keyword evidence="2" id="KW-0472">Membrane</keyword>
<dbReference type="InParanoid" id="A0A2P5AVQ3"/>
<keyword evidence="2" id="KW-0812">Transmembrane</keyword>
<keyword evidence="4" id="KW-1185">Reference proteome</keyword>
<feature type="region of interest" description="Disordered" evidence="1">
    <location>
        <begin position="1"/>
        <end position="83"/>
    </location>
</feature>
<reference evidence="4" key="1">
    <citation type="submission" date="2016-06" db="EMBL/GenBank/DDBJ databases">
        <title>Parallel loss of symbiosis genes in relatives of nitrogen-fixing non-legume Parasponia.</title>
        <authorList>
            <person name="Van Velzen R."/>
            <person name="Holmer R."/>
            <person name="Bu F."/>
            <person name="Rutten L."/>
            <person name="Van Zeijl A."/>
            <person name="Liu W."/>
            <person name="Santuari L."/>
            <person name="Cao Q."/>
            <person name="Sharma T."/>
            <person name="Shen D."/>
            <person name="Roswanjaya Y."/>
            <person name="Wardhani T."/>
            <person name="Kalhor M.S."/>
            <person name="Jansen J."/>
            <person name="Van den Hoogen J."/>
            <person name="Gungor B."/>
            <person name="Hartog M."/>
            <person name="Hontelez J."/>
            <person name="Verver J."/>
            <person name="Yang W.-C."/>
            <person name="Schijlen E."/>
            <person name="Repin R."/>
            <person name="Schilthuizen M."/>
            <person name="Schranz E."/>
            <person name="Heidstra R."/>
            <person name="Miyata K."/>
            <person name="Fedorova E."/>
            <person name="Kohlen W."/>
            <person name="Bisseling T."/>
            <person name="Smit S."/>
            <person name="Geurts R."/>
        </authorList>
    </citation>
    <scope>NUCLEOTIDE SEQUENCE [LARGE SCALE GENOMIC DNA]</scope>
    <source>
        <strain evidence="4">cv. RG33-2</strain>
    </source>
</reference>
<dbReference type="OrthoDB" id="10425343at2759"/>
<proteinExistence type="predicted"/>
<keyword evidence="2" id="KW-1133">Transmembrane helix</keyword>
<feature type="transmembrane region" description="Helical" evidence="2">
    <location>
        <begin position="149"/>
        <end position="170"/>
    </location>
</feature>